<comment type="caution">
    <text evidence="1">The sequence shown here is derived from an EMBL/GenBank/DDBJ whole genome shotgun (WGS) entry which is preliminary data.</text>
</comment>
<dbReference type="AlphaFoldDB" id="A0A8K0UPD8"/>
<evidence type="ECO:0000313" key="1">
    <source>
        <dbReference type="EMBL" id="KAH8100618.1"/>
    </source>
</evidence>
<dbReference type="Proteomes" id="UP000813824">
    <property type="component" value="Unassembled WGS sequence"/>
</dbReference>
<keyword evidence="2" id="KW-1185">Reference proteome</keyword>
<proteinExistence type="predicted"/>
<dbReference type="EMBL" id="JAEVFJ010000015">
    <property type="protein sequence ID" value="KAH8100618.1"/>
    <property type="molecule type" value="Genomic_DNA"/>
</dbReference>
<accession>A0A8K0UPD8</accession>
<name>A0A8K0UPD8_9AGAR</name>
<dbReference type="OrthoDB" id="3233180at2759"/>
<sequence>MSTDNDVLVVIPSQPSRSLDHEVDPINGYDVSNAVRDLLELSLEDVELNETSHTIIHRASTLIFNFLDKLIDHGVTCVVCDEELLAGFSALLHLPVLNKLFAYRHLFLRIASGESGGDNIVACWVDVLLAKIGSTVLAIVGESQTQDMTRFELRTLLSHVSESSLRASSQLPKTFAAIPSMIGSSQSSPAAIRLAVQLTYATYVLGPQLTKNASWPSDGLDPDEMLQFLLAYIHARNSESDDIQSAQSQYLHAERTTYAMVVSLFAVSDTAAVEVQRIFRPHTLATLLHFIHLILRTSHSDNPPVVQPMNVIDCAERVLLSSDITLAWSWSSWDERRTAYTEDMDFMTSNWLYHLGRCPHNEFVLHDWEESLILSMRRDPTVACANFVRLLQHANKHPTWKTDERQLVNIHKASWGISSYLQASSRVNNFPVSKDIINVFVRSFLEVGNSSARPATRDIMLQGLSYVEKAVLRKVFEEVHKSHNALKLDGEFASLKHAFDSGPSAISVTLKNRVMARHLLQFLTLAWSTGFCGFVSSISIVAFIKTLVNWICSGHNTHGLLESLMSARASFAALVYEKGQEDAPLKNEIWQDDQLLQVTLSNPRLTADPYTLFALTGHLSSVAMHQTCKPVTILVAWDLLRGKLSLALQDRLPGLDRELSEMVSFLLASTLHSILVHSGSETLLCISCSPWTRSLRTTLKSWVDRVTAHQQPALVERIKSLLNKIDTSCDPVVMSTGDVSLTTKFDCSPTVHFCSIAGYPHIMTLLY</sequence>
<reference evidence="1" key="1">
    <citation type="journal article" date="2021" name="New Phytol.">
        <title>Evolutionary innovations through gain and loss of genes in the ectomycorrhizal Boletales.</title>
        <authorList>
            <person name="Wu G."/>
            <person name="Miyauchi S."/>
            <person name="Morin E."/>
            <person name="Kuo A."/>
            <person name="Drula E."/>
            <person name="Varga T."/>
            <person name="Kohler A."/>
            <person name="Feng B."/>
            <person name="Cao Y."/>
            <person name="Lipzen A."/>
            <person name="Daum C."/>
            <person name="Hundley H."/>
            <person name="Pangilinan J."/>
            <person name="Johnson J."/>
            <person name="Barry K."/>
            <person name="LaButti K."/>
            <person name="Ng V."/>
            <person name="Ahrendt S."/>
            <person name="Min B."/>
            <person name="Choi I.G."/>
            <person name="Park H."/>
            <person name="Plett J.M."/>
            <person name="Magnuson J."/>
            <person name="Spatafora J.W."/>
            <person name="Nagy L.G."/>
            <person name="Henrissat B."/>
            <person name="Grigoriev I.V."/>
            <person name="Yang Z.L."/>
            <person name="Xu J."/>
            <person name="Martin F.M."/>
        </authorList>
    </citation>
    <scope>NUCLEOTIDE SEQUENCE</scope>
    <source>
        <strain evidence="1">KKN 215</strain>
    </source>
</reference>
<evidence type="ECO:0000313" key="2">
    <source>
        <dbReference type="Proteomes" id="UP000813824"/>
    </source>
</evidence>
<protein>
    <submittedName>
        <fullName evidence="1">Uncharacterized protein</fullName>
    </submittedName>
</protein>
<gene>
    <name evidence="1" type="ORF">BXZ70DRAFT_938064</name>
</gene>
<organism evidence="1 2">
    <name type="scientific">Cristinia sonorae</name>
    <dbReference type="NCBI Taxonomy" id="1940300"/>
    <lineage>
        <taxon>Eukaryota</taxon>
        <taxon>Fungi</taxon>
        <taxon>Dikarya</taxon>
        <taxon>Basidiomycota</taxon>
        <taxon>Agaricomycotina</taxon>
        <taxon>Agaricomycetes</taxon>
        <taxon>Agaricomycetidae</taxon>
        <taxon>Agaricales</taxon>
        <taxon>Pleurotineae</taxon>
        <taxon>Stephanosporaceae</taxon>
        <taxon>Cristinia</taxon>
    </lineage>
</organism>